<evidence type="ECO:0000256" key="1">
    <source>
        <dbReference type="ARBA" id="ARBA00022884"/>
    </source>
</evidence>
<name>A0A9D4KC28_DREPO</name>
<feature type="domain" description="RRM" evidence="4">
    <location>
        <begin position="1"/>
        <end position="54"/>
    </location>
</feature>
<reference evidence="5" key="1">
    <citation type="journal article" date="2019" name="bioRxiv">
        <title>The Genome of the Zebra Mussel, Dreissena polymorpha: A Resource for Invasive Species Research.</title>
        <authorList>
            <person name="McCartney M.A."/>
            <person name="Auch B."/>
            <person name="Kono T."/>
            <person name="Mallez S."/>
            <person name="Zhang Y."/>
            <person name="Obille A."/>
            <person name="Becker A."/>
            <person name="Abrahante J.E."/>
            <person name="Garbe J."/>
            <person name="Badalamenti J.P."/>
            <person name="Herman A."/>
            <person name="Mangelson H."/>
            <person name="Liachko I."/>
            <person name="Sullivan S."/>
            <person name="Sone E.D."/>
            <person name="Koren S."/>
            <person name="Silverstein K.A.T."/>
            <person name="Beckman K.B."/>
            <person name="Gohl D.M."/>
        </authorList>
    </citation>
    <scope>NUCLEOTIDE SEQUENCE</scope>
    <source>
        <strain evidence="5">Duluth1</strain>
        <tissue evidence="5">Whole animal</tissue>
    </source>
</reference>
<dbReference type="AlphaFoldDB" id="A0A9D4KC28"/>
<feature type="region of interest" description="Disordered" evidence="3">
    <location>
        <begin position="356"/>
        <end position="395"/>
    </location>
</feature>
<evidence type="ECO:0000256" key="3">
    <source>
        <dbReference type="SAM" id="MobiDB-lite"/>
    </source>
</evidence>
<evidence type="ECO:0000259" key="4">
    <source>
        <dbReference type="PROSITE" id="PS50102"/>
    </source>
</evidence>
<feature type="compositionally biased region" description="Polar residues" evidence="3">
    <location>
        <begin position="373"/>
        <end position="387"/>
    </location>
</feature>
<dbReference type="SUPFAM" id="SSF54928">
    <property type="entry name" value="RNA-binding domain, RBD"/>
    <property type="match status" value="3"/>
</dbReference>
<dbReference type="InterPro" id="IPR000504">
    <property type="entry name" value="RRM_dom"/>
</dbReference>
<feature type="compositionally biased region" description="Low complexity" evidence="3">
    <location>
        <begin position="356"/>
        <end position="372"/>
    </location>
</feature>
<accession>A0A9D4KC28</accession>
<gene>
    <name evidence="5" type="ORF">DPMN_109978</name>
</gene>
<comment type="caution">
    <text evidence="5">The sequence shown here is derived from an EMBL/GenBank/DDBJ whole genome shotgun (WGS) entry which is preliminary data.</text>
</comment>
<sequence>GDVIYVELYTNPDGKPKGSGVVEFRDLDTAGLAIEKMHRYEINGRKLVVREERDRDRRDMLPPPRENRGRDGPGVMGPGPRNMGGPVMGAGMGGMGGGGGGMGANMNQGISPAILQQLGIEGPPTNTVFVSNLDYKVGWKKLKDVFKLAGNVTHAKIMEDKDAKSRGMGTVTFETPMEAVQAISMFNNQSLYDRTMRVKMDGQGSSRQEPLPAGLKSLGPSLQQIGGGGMSDLGGNMGSGLGMGMGMGGMSGGMGTMDRMSSGLSGMGSMTGMGSGLAGMGSSLSGGLSGLGSMGSGMSSMGMGDTFGGMSGMGGMGSMGSGGMGASSLNDGFGMSSMGSSGMGATSGFSSMMDGNRSSGMGSYGSSSGLTSRMDSSRMNTGSSSMPSHAGDMKTRADRSTVIVKNLPYSLDWQTLKSKFQGVGEIRFAEISKNDRGRSNGWGLVSFRNEEDAQLAVQRMNRVNIDGRDIVVKLLN</sequence>
<evidence type="ECO:0000256" key="2">
    <source>
        <dbReference type="PROSITE-ProRule" id="PRU00176"/>
    </source>
</evidence>
<dbReference type="PANTHER" id="PTHR23003:SF3">
    <property type="entry name" value="FI21236P1-RELATED"/>
    <property type="match status" value="1"/>
</dbReference>
<protein>
    <recommendedName>
        <fullName evidence="4">RRM domain-containing protein</fullName>
    </recommendedName>
</protein>
<dbReference type="InterPro" id="IPR012677">
    <property type="entry name" value="Nucleotide-bd_a/b_plait_sf"/>
</dbReference>
<reference evidence="5" key="2">
    <citation type="submission" date="2020-11" db="EMBL/GenBank/DDBJ databases">
        <authorList>
            <person name="McCartney M.A."/>
            <person name="Auch B."/>
            <person name="Kono T."/>
            <person name="Mallez S."/>
            <person name="Becker A."/>
            <person name="Gohl D.M."/>
            <person name="Silverstein K.A.T."/>
            <person name="Koren S."/>
            <person name="Bechman K.B."/>
            <person name="Herman A."/>
            <person name="Abrahante J.E."/>
            <person name="Garbe J."/>
        </authorList>
    </citation>
    <scope>NUCLEOTIDE SEQUENCE</scope>
    <source>
        <strain evidence="5">Duluth1</strain>
        <tissue evidence="5">Whole animal</tissue>
    </source>
</reference>
<dbReference type="PANTHER" id="PTHR23003">
    <property type="entry name" value="RNA RECOGNITION MOTIF RRM DOMAIN CONTAINING PROTEIN"/>
    <property type="match status" value="1"/>
</dbReference>
<dbReference type="InterPro" id="IPR050374">
    <property type="entry name" value="RRT5_SRSF_SR"/>
</dbReference>
<dbReference type="PROSITE" id="PS50102">
    <property type="entry name" value="RRM"/>
    <property type="match status" value="3"/>
</dbReference>
<proteinExistence type="predicted"/>
<dbReference type="SMART" id="SM00360">
    <property type="entry name" value="RRM"/>
    <property type="match status" value="2"/>
</dbReference>
<organism evidence="5 6">
    <name type="scientific">Dreissena polymorpha</name>
    <name type="common">Zebra mussel</name>
    <name type="synonym">Mytilus polymorpha</name>
    <dbReference type="NCBI Taxonomy" id="45954"/>
    <lineage>
        <taxon>Eukaryota</taxon>
        <taxon>Metazoa</taxon>
        <taxon>Spiralia</taxon>
        <taxon>Lophotrochozoa</taxon>
        <taxon>Mollusca</taxon>
        <taxon>Bivalvia</taxon>
        <taxon>Autobranchia</taxon>
        <taxon>Heteroconchia</taxon>
        <taxon>Euheterodonta</taxon>
        <taxon>Imparidentia</taxon>
        <taxon>Neoheterodontei</taxon>
        <taxon>Myida</taxon>
        <taxon>Dreissenoidea</taxon>
        <taxon>Dreissenidae</taxon>
        <taxon>Dreissena</taxon>
    </lineage>
</organism>
<dbReference type="Gene3D" id="3.30.70.330">
    <property type="match status" value="3"/>
</dbReference>
<dbReference type="GO" id="GO:0005634">
    <property type="term" value="C:nucleus"/>
    <property type="evidence" value="ECO:0007669"/>
    <property type="project" value="TreeGrafter"/>
</dbReference>
<dbReference type="EMBL" id="JAIWYP010000004">
    <property type="protein sequence ID" value="KAH3836607.1"/>
    <property type="molecule type" value="Genomic_DNA"/>
</dbReference>
<feature type="domain" description="RRM" evidence="4">
    <location>
        <begin position="126"/>
        <end position="203"/>
    </location>
</feature>
<keyword evidence="1 2" id="KW-0694">RNA-binding</keyword>
<dbReference type="Pfam" id="PF00076">
    <property type="entry name" value="RRM_1"/>
    <property type="match status" value="3"/>
</dbReference>
<feature type="non-terminal residue" evidence="5">
    <location>
        <position position="1"/>
    </location>
</feature>
<dbReference type="Proteomes" id="UP000828390">
    <property type="component" value="Unassembled WGS sequence"/>
</dbReference>
<dbReference type="FunFam" id="3.30.70.330:FF:000033">
    <property type="entry name" value="heterogeneous nuclear ribonucleoprotein M isoform X1"/>
    <property type="match status" value="1"/>
</dbReference>
<dbReference type="CDD" id="cd12386">
    <property type="entry name" value="RRM2_hnRNPM_like"/>
    <property type="match status" value="1"/>
</dbReference>
<dbReference type="CDD" id="cd00590">
    <property type="entry name" value="RRM_SF"/>
    <property type="match status" value="1"/>
</dbReference>
<feature type="domain" description="RRM" evidence="4">
    <location>
        <begin position="400"/>
        <end position="476"/>
    </location>
</feature>
<evidence type="ECO:0000313" key="5">
    <source>
        <dbReference type="EMBL" id="KAH3836607.1"/>
    </source>
</evidence>
<feature type="compositionally biased region" description="Basic and acidic residues" evidence="3">
    <location>
        <begin position="51"/>
        <end position="71"/>
    </location>
</feature>
<dbReference type="InterPro" id="IPR035979">
    <property type="entry name" value="RBD_domain_sf"/>
</dbReference>
<evidence type="ECO:0000313" key="6">
    <source>
        <dbReference type="Proteomes" id="UP000828390"/>
    </source>
</evidence>
<keyword evidence="6" id="KW-1185">Reference proteome</keyword>
<dbReference type="GO" id="GO:0003729">
    <property type="term" value="F:mRNA binding"/>
    <property type="evidence" value="ECO:0007669"/>
    <property type="project" value="TreeGrafter"/>
</dbReference>
<dbReference type="GO" id="GO:0005737">
    <property type="term" value="C:cytoplasm"/>
    <property type="evidence" value="ECO:0007669"/>
    <property type="project" value="TreeGrafter"/>
</dbReference>
<feature type="region of interest" description="Disordered" evidence="3">
    <location>
        <begin position="51"/>
        <end position="83"/>
    </location>
</feature>